<sequence length="124" mass="14313">MLTTYKTAEQKYLFETYANEEGVITQETVDRLSDLLSNDVYVRPERESDYKTKATNAEKKFLAQLIGAGLWAIRDGENFYSVSSALEYMFVRWNSDSKVRHLNSYLTFYCPLARLCGRGAKVEL</sequence>
<proteinExistence type="predicted"/>
<accession>A0A8S5SDU1</accession>
<name>A0A8S5SDU1_9CAUD</name>
<reference evidence="1" key="1">
    <citation type="journal article" date="2021" name="Proc. Natl. Acad. Sci. U.S.A.">
        <title>A Catalog of Tens of Thousands of Viruses from Human Metagenomes Reveals Hidden Associations with Chronic Diseases.</title>
        <authorList>
            <person name="Tisza M.J."/>
            <person name="Buck C.B."/>
        </authorList>
    </citation>
    <scope>NUCLEOTIDE SEQUENCE</scope>
    <source>
        <strain evidence="1">Ctnpt50</strain>
    </source>
</reference>
<protein>
    <submittedName>
        <fullName evidence="1">Uncharacterized protein</fullName>
    </submittedName>
</protein>
<dbReference type="EMBL" id="BK032577">
    <property type="protein sequence ID" value="DAF49104.1"/>
    <property type="molecule type" value="Genomic_DNA"/>
</dbReference>
<evidence type="ECO:0000313" key="1">
    <source>
        <dbReference type="EMBL" id="DAF49104.1"/>
    </source>
</evidence>
<organism evidence="1">
    <name type="scientific">Siphoviridae sp. ctnpt50</name>
    <dbReference type="NCBI Taxonomy" id="2827941"/>
    <lineage>
        <taxon>Viruses</taxon>
        <taxon>Duplodnaviria</taxon>
        <taxon>Heunggongvirae</taxon>
        <taxon>Uroviricota</taxon>
        <taxon>Caudoviricetes</taxon>
    </lineage>
</organism>